<dbReference type="EMBL" id="AZEH01000042">
    <property type="protein sequence ID" value="KRL03927.1"/>
    <property type="molecule type" value="Genomic_DNA"/>
</dbReference>
<accession>A0A0R1M6X8</accession>
<dbReference type="STRING" id="1423777.FD46_GL000093"/>
<reference evidence="1 2" key="1">
    <citation type="journal article" date="2015" name="Genome Announc.">
        <title>Expanding the biotechnology potential of lactobacilli through comparative genomics of 213 strains and associated genera.</title>
        <authorList>
            <person name="Sun Z."/>
            <person name="Harris H.M."/>
            <person name="McCann A."/>
            <person name="Guo C."/>
            <person name="Argimon S."/>
            <person name="Zhang W."/>
            <person name="Yang X."/>
            <person name="Jeffery I.B."/>
            <person name="Cooney J.C."/>
            <person name="Kagawa T.F."/>
            <person name="Liu W."/>
            <person name="Song Y."/>
            <person name="Salvetti E."/>
            <person name="Wrobel A."/>
            <person name="Rasinkangas P."/>
            <person name="Parkhill J."/>
            <person name="Rea M.C."/>
            <person name="O'Sullivan O."/>
            <person name="Ritari J."/>
            <person name="Douillard F.P."/>
            <person name="Paul Ross R."/>
            <person name="Yang R."/>
            <person name="Briner A.E."/>
            <person name="Felis G.E."/>
            <person name="de Vos W.M."/>
            <person name="Barrangou R."/>
            <person name="Klaenhammer T.R."/>
            <person name="Caufield P.W."/>
            <person name="Cui Y."/>
            <person name="Zhang H."/>
            <person name="O'Toole P.W."/>
        </authorList>
    </citation>
    <scope>NUCLEOTIDE SEQUENCE [LARGE SCALE GENOMIC DNA]</scope>
    <source>
        <strain evidence="1 2">DSM 19972</strain>
    </source>
</reference>
<dbReference type="Proteomes" id="UP000051686">
    <property type="component" value="Unassembled WGS sequence"/>
</dbReference>
<dbReference type="PATRIC" id="fig|1423777.3.peg.97"/>
<evidence type="ECO:0000313" key="1">
    <source>
        <dbReference type="EMBL" id="KRL03927.1"/>
    </source>
</evidence>
<evidence type="ECO:0000313" key="2">
    <source>
        <dbReference type="Proteomes" id="UP000051686"/>
    </source>
</evidence>
<proteinExistence type="predicted"/>
<dbReference type="AlphaFoldDB" id="A0A0R1M6X8"/>
<keyword evidence="2" id="KW-1185">Reference proteome</keyword>
<protein>
    <submittedName>
        <fullName evidence="1">Uncharacterized protein</fullName>
    </submittedName>
</protein>
<sequence>MVKIMKNEETLTLIEEITRNDGTRYYEISNVVQNGRAELAVQRGMIKEVRILQLNIPRSSSVIEYEKYVNENFEMPSEDFTHFEEWSKTPHMQKVVKQVLRENHIA</sequence>
<gene>
    <name evidence="1" type="ORF">FD46_GL000093</name>
</gene>
<organism evidence="1 2">
    <name type="scientific">Liquorilactobacillus oeni DSM 19972</name>
    <dbReference type="NCBI Taxonomy" id="1423777"/>
    <lineage>
        <taxon>Bacteria</taxon>
        <taxon>Bacillati</taxon>
        <taxon>Bacillota</taxon>
        <taxon>Bacilli</taxon>
        <taxon>Lactobacillales</taxon>
        <taxon>Lactobacillaceae</taxon>
        <taxon>Liquorilactobacillus</taxon>
    </lineage>
</organism>
<name>A0A0R1M6X8_9LACO</name>
<comment type="caution">
    <text evidence="1">The sequence shown here is derived from an EMBL/GenBank/DDBJ whole genome shotgun (WGS) entry which is preliminary data.</text>
</comment>